<dbReference type="EMBL" id="JACHMI010000001">
    <property type="protein sequence ID" value="MBB6549273.1"/>
    <property type="molecule type" value="Genomic_DNA"/>
</dbReference>
<name>A0A7X0NTD1_9ACTN</name>
<evidence type="ECO:0000259" key="2">
    <source>
        <dbReference type="Pfam" id="PF12697"/>
    </source>
</evidence>
<proteinExistence type="predicted"/>
<dbReference type="GO" id="GO:0003824">
    <property type="term" value="F:catalytic activity"/>
    <property type="evidence" value="ECO:0007669"/>
    <property type="project" value="UniProtKB-ARBA"/>
</dbReference>
<feature type="chain" id="PRO_5039392941" evidence="1">
    <location>
        <begin position="36"/>
        <end position="284"/>
    </location>
</feature>
<dbReference type="SUPFAM" id="SSF53474">
    <property type="entry name" value="alpha/beta-Hydrolases"/>
    <property type="match status" value="1"/>
</dbReference>
<dbReference type="Proteomes" id="UP000565579">
    <property type="component" value="Unassembled WGS sequence"/>
</dbReference>
<dbReference type="InterPro" id="IPR029058">
    <property type="entry name" value="AB_hydrolase_fold"/>
</dbReference>
<reference evidence="3 4" key="1">
    <citation type="submission" date="2020-08" db="EMBL/GenBank/DDBJ databases">
        <title>Sequencing the genomes of 1000 actinobacteria strains.</title>
        <authorList>
            <person name="Klenk H.-P."/>
        </authorList>
    </citation>
    <scope>NUCLEOTIDE SEQUENCE [LARGE SCALE GENOMIC DNA]</scope>
    <source>
        <strain evidence="3 4">DSM 43768</strain>
    </source>
</reference>
<dbReference type="PANTHER" id="PTHR37017:SF11">
    <property type="entry name" value="ESTERASE_LIPASE_THIOESTERASE DOMAIN-CONTAINING PROTEIN"/>
    <property type="match status" value="1"/>
</dbReference>
<dbReference type="Gene3D" id="3.40.50.1820">
    <property type="entry name" value="alpha/beta hydrolase"/>
    <property type="match status" value="1"/>
</dbReference>
<feature type="domain" description="AB hydrolase-1" evidence="2">
    <location>
        <begin position="50"/>
        <end position="273"/>
    </location>
</feature>
<organism evidence="3 4">
    <name type="scientific">Nonomuraea rubra</name>
    <dbReference type="NCBI Taxonomy" id="46180"/>
    <lineage>
        <taxon>Bacteria</taxon>
        <taxon>Bacillati</taxon>
        <taxon>Actinomycetota</taxon>
        <taxon>Actinomycetes</taxon>
        <taxon>Streptosporangiales</taxon>
        <taxon>Streptosporangiaceae</taxon>
        <taxon>Nonomuraea</taxon>
    </lineage>
</organism>
<dbReference type="InterPro" id="IPR052897">
    <property type="entry name" value="Sec-Metab_Biosynth_Hydrolase"/>
</dbReference>
<evidence type="ECO:0000313" key="3">
    <source>
        <dbReference type="EMBL" id="MBB6549273.1"/>
    </source>
</evidence>
<protein>
    <submittedName>
        <fullName evidence="3">Pimeloyl-ACP methyl ester carboxylesterase</fullName>
    </submittedName>
</protein>
<dbReference type="InterPro" id="IPR000073">
    <property type="entry name" value="AB_hydrolase_1"/>
</dbReference>
<dbReference type="AlphaFoldDB" id="A0A7X0NTD1"/>
<dbReference type="Pfam" id="PF12697">
    <property type="entry name" value="Abhydrolase_6"/>
    <property type="match status" value="1"/>
</dbReference>
<evidence type="ECO:0000256" key="1">
    <source>
        <dbReference type="SAM" id="SignalP"/>
    </source>
</evidence>
<dbReference type="RefSeq" id="WP_185103681.1">
    <property type="nucleotide sequence ID" value="NZ_JACHMI010000001.1"/>
</dbReference>
<keyword evidence="1" id="KW-0732">Signal</keyword>
<accession>A0A7X0NTD1</accession>
<feature type="signal peptide" evidence="1">
    <location>
        <begin position="1"/>
        <end position="35"/>
    </location>
</feature>
<gene>
    <name evidence="3" type="ORF">HD593_004068</name>
</gene>
<keyword evidence="4" id="KW-1185">Reference proteome</keyword>
<comment type="caution">
    <text evidence="3">The sequence shown here is derived from an EMBL/GenBank/DDBJ whole genome shotgun (WGS) entry which is preliminary data.</text>
</comment>
<evidence type="ECO:0000313" key="4">
    <source>
        <dbReference type="Proteomes" id="UP000565579"/>
    </source>
</evidence>
<sequence length="284" mass="29208">MINPPARRTLRRTRTAVALLAAAALILGGAGPALSVAAQDSRSRTPKPTVVLVHGAWADASSWNRVIARLQADGYPVRAIANPLRSLSGDAASVKAFLETLTGPVVLVGHSYGGAVITNAAAGTPGVKALVYVNAFAPDAGESATQLAGPDSALSVPDPTTVFDLVPPALPPTAETDLYLKTPTVLTSFANGLSLDDKALVAATQRPATLGALNEPSGAPAWRTIPSWNVIGTKDRIIPPGVQRSMAERAGSTVVEYDAGHVGLMTAPRTVAHVIEQAARASVR</sequence>
<dbReference type="PANTHER" id="PTHR37017">
    <property type="entry name" value="AB HYDROLASE-1 DOMAIN-CONTAINING PROTEIN-RELATED"/>
    <property type="match status" value="1"/>
</dbReference>